<dbReference type="EMBL" id="FWXT01000002">
    <property type="protein sequence ID" value="SMC88902.1"/>
    <property type="molecule type" value="Genomic_DNA"/>
</dbReference>
<keyword evidence="1" id="KW-0472">Membrane</keyword>
<sequence length="125" mass="14374">MKELLINRGIFFLRSITQAKKEHHVLGLLLVLWVAISLFFSSPEMTAGINQTMPLLLVIGLLTYLILLETSLWLFNRFLIRMGYPSLQEMVSQFKQLEEWQQLIFLWASYALVLLTGTACIATVL</sequence>
<gene>
    <name evidence="2" type="ORF">SAMN04488524_3257</name>
</gene>
<protein>
    <submittedName>
        <fullName evidence="2">Uncharacterized protein</fullName>
    </submittedName>
</protein>
<organism evidence="2 3">
    <name type="scientific">Pedobacter africanus</name>
    <dbReference type="NCBI Taxonomy" id="151894"/>
    <lineage>
        <taxon>Bacteria</taxon>
        <taxon>Pseudomonadati</taxon>
        <taxon>Bacteroidota</taxon>
        <taxon>Sphingobacteriia</taxon>
        <taxon>Sphingobacteriales</taxon>
        <taxon>Sphingobacteriaceae</taxon>
        <taxon>Pedobacter</taxon>
    </lineage>
</organism>
<dbReference type="RefSeq" id="WP_084240050.1">
    <property type="nucleotide sequence ID" value="NZ_FWXT01000002.1"/>
</dbReference>
<feature type="transmembrane region" description="Helical" evidence="1">
    <location>
        <begin position="53"/>
        <end position="75"/>
    </location>
</feature>
<name>A0A1W2CVQ0_9SPHI</name>
<feature type="transmembrane region" description="Helical" evidence="1">
    <location>
        <begin position="103"/>
        <end position="124"/>
    </location>
</feature>
<proteinExistence type="predicted"/>
<dbReference type="Proteomes" id="UP000192756">
    <property type="component" value="Unassembled WGS sequence"/>
</dbReference>
<keyword evidence="3" id="KW-1185">Reference proteome</keyword>
<evidence type="ECO:0000313" key="2">
    <source>
        <dbReference type="EMBL" id="SMC88902.1"/>
    </source>
</evidence>
<keyword evidence="1" id="KW-0812">Transmembrane</keyword>
<evidence type="ECO:0000313" key="3">
    <source>
        <dbReference type="Proteomes" id="UP000192756"/>
    </source>
</evidence>
<evidence type="ECO:0000256" key="1">
    <source>
        <dbReference type="SAM" id="Phobius"/>
    </source>
</evidence>
<feature type="transmembrane region" description="Helical" evidence="1">
    <location>
        <begin position="24"/>
        <end position="41"/>
    </location>
</feature>
<dbReference type="AlphaFoldDB" id="A0A1W2CVQ0"/>
<dbReference type="OrthoDB" id="773316at2"/>
<dbReference type="STRING" id="151894.SAMN04488524_3257"/>
<keyword evidence="1" id="KW-1133">Transmembrane helix</keyword>
<accession>A0A1W2CVQ0</accession>
<reference evidence="3" key="1">
    <citation type="submission" date="2017-04" db="EMBL/GenBank/DDBJ databases">
        <authorList>
            <person name="Varghese N."/>
            <person name="Submissions S."/>
        </authorList>
    </citation>
    <scope>NUCLEOTIDE SEQUENCE [LARGE SCALE GENOMIC DNA]</scope>
    <source>
        <strain evidence="3">DSM 12126</strain>
    </source>
</reference>